<evidence type="ECO:0000313" key="3">
    <source>
        <dbReference type="Proteomes" id="UP001356427"/>
    </source>
</evidence>
<dbReference type="EMBL" id="JAGTTL010000026">
    <property type="protein sequence ID" value="KAK6301968.1"/>
    <property type="molecule type" value="Genomic_DNA"/>
</dbReference>
<dbReference type="AlphaFoldDB" id="A0AAN8QLB4"/>
<comment type="caution">
    <text evidence="2">The sequence shown here is derived from an EMBL/GenBank/DDBJ whole genome shotgun (WGS) entry which is preliminary data.</text>
</comment>
<proteinExistence type="predicted"/>
<name>A0AAN8QLB4_9TELE</name>
<protein>
    <submittedName>
        <fullName evidence="2">Uncharacterized protein</fullName>
    </submittedName>
</protein>
<feature type="compositionally biased region" description="Basic and acidic residues" evidence="1">
    <location>
        <begin position="1"/>
        <end position="15"/>
    </location>
</feature>
<feature type="region of interest" description="Disordered" evidence="1">
    <location>
        <begin position="1"/>
        <end position="25"/>
    </location>
</feature>
<gene>
    <name evidence="2" type="ORF">J4Q44_G00280210</name>
</gene>
<evidence type="ECO:0000313" key="2">
    <source>
        <dbReference type="EMBL" id="KAK6301968.1"/>
    </source>
</evidence>
<evidence type="ECO:0000256" key="1">
    <source>
        <dbReference type="SAM" id="MobiDB-lite"/>
    </source>
</evidence>
<organism evidence="2 3">
    <name type="scientific">Coregonus suidteri</name>
    <dbReference type="NCBI Taxonomy" id="861788"/>
    <lineage>
        <taxon>Eukaryota</taxon>
        <taxon>Metazoa</taxon>
        <taxon>Chordata</taxon>
        <taxon>Craniata</taxon>
        <taxon>Vertebrata</taxon>
        <taxon>Euteleostomi</taxon>
        <taxon>Actinopterygii</taxon>
        <taxon>Neopterygii</taxon>
        <taxon>Teleostei</taxon>
        <taxon>Protacanthopterygii</taxon>
        <taxon>Salmoniformes</taxon>
        <taxon>Salmonidae</taxon>
        <taxon>Coregoninae</taxon>
        <taxon>Coregonus</taxon>
    </lineage>
</organism>
<accession>A0AAN8QLB4</accession>
<dbReference type="Proteomes" id="UP001356427">
    <property type="component" value="Unassembled WGS sequence"/>
</dbReference>
<reference evidence="2 3" key="1">
    <citation type="submission" date="2021-04" db="EMBL/GenBank/DDBJ databases">
        <authorList>
            <person name="De Guttry C."/>
            <person name="Zahm M."/>
            <person name="Klopp C."/>
            <person name="Cabau C."/>
            <person name="Louis A."/>
            <person name="Berthelot C."/>
            <person name="Parey E."/>
            <person name="Roest Crollius H."/>
            <person name="Montfort J."/>
            <person name="Robinson-Rechavi M."/>
            <person name="Bucao C."/>
            <person name="Bouchez O."/>
            <person name="Gislard M."/>
            <person name="Lluch J."/>
            <person name="Milhes M."/>
            <person name="Lampietro C."/>
            <person name="Lopez Roques C."/>
            <person name="Donnadieu C."/>
            <person name="Braasch I."/>
            <person name="Desvignes T."/>
            <person name="Postlethwait J."/>
            <person name="Bobe J."/>
            <person name="Wedekind C."/>
            <person name="Guiguen Y."/>
        </authorList>
    </citation>
    <scope>NUCLEOTIDE SEQUENCE [LARGE SCALE GENOMIC DNA]</scope>
    <source>
        <strain evidence="2">Cs_M1</strain>
        <tissue evidence="2">Blood</tissue>
    </source>
</reference>
<sequence length="105" mass="11968">MYRLKESENEKESDSRSPPCSSIPSVAPSGLYLFGCFSTSSLWVEPAPRPRWLPTQPHQPTAERVHWVGECLGLPLGWGMDGGLWWGREGRTWLVMGLRWTALRR</sequence>
<keyword evidence="3" id="KW-1185">Reference proteome</keyword>